<keyword evidence="25" id="KW-1185">Reference proteome</keyword>
<dbReference type="CDD" id="cd07302">
    <property type="entry name" value="CHD"/>
    <property type="match status" value="1"/>
</dbReference>
<reference evidence="24" key="1">
    <citation type="submission" date="2021-04" db="EMBL/GenBank/DDBJ databases">
        <authorList>
            <consortium name="Wellcome Sanger Institute Data Sharing"/>
        </authorList>
    </citation>
    <scope>NUCLEOTIDE SEQUENCE [LARGE SCALE GENOMIC DNA]</scope>
</reference>
<dbReference type="EC" id="4.6.1.2" evidence="19"/>
<dbReference type="GeneTree" id="ENSGT00940000156223"/>
<dbReference type="Pfam" id="PF01094">
    <property type="entry name" value="ANF_receptor"/>
    <property type="match status" value="1"/>
</dbReference>
<comment type="function">
    <text evidence="17">Receptor for the C-type natriuretic peptide NPPC/CNP hormone. Has guanylate cyclase activity upon binding of its ligand. May play a role in the regulation of skeletal growth.</text>
</comment>
<dbReference type="Gene3D" id="1.10.510.10">
    <property type="entry name" value="Transferase(Phosphotransferase) domain 1"/>
    <property type="match status" value="1"/>
</dbReference>
<name>A0A7N5ZUX7_ANATE</name>
<evidence type="ECO:0000256" key="18">
    <source>
        <dbReference type="RuleBase" id="RU000405"/>
    </source>
</evidence>
<dbReference type="FunFam" id="3.30.200.20:FF:001106">
    <property type="entry name" value="Guanylate cyclase"/>
    <property type="match status" value="1"/>
</dbReference>
<dbReference type="FunFam" id="3.30.70.1230:FF:000004">
    <property type="entry name" value="Guanylate cyclase"/>
    <property type="match status" value="1"/>
</dbReference>
<evidence type="ECO:0000256" key="14">
    <source>
        <dbReference type="ARBA" id="ARBA00023180"/>
    </source>
</evidence>
<dbReference type="Gene3D" id="6.10.250.780">
    <property type="match status" value="1"/>
</dbReference>
<evidence type="ECO:0000256" key="20">
    <source>
        <dbReference type="SAM" id="Coils"/>
    </source>
</evidence>
<dbReference type="PRINTS" id="PR00255">
    <property type="entry name" value="NATPEPTIDER"/>
</dbReference>
<keyword evidence="13" id="KW-0675">Receptor</keyword>
<evidence type="ECO:0000256" key="10">
    <source>
        <dbReference type="ARBA" id="ARBA00023134"/>
    </source>
</evidence>
<evidence type="ECO:0000256" key="5">
    <source>
        <dbReference type="ARBA" id="ARBA00022692"/>
    </source>
</evidence>
<keyword evidence="11" id="KW-0472">Membrane</keyword>
<evidence type="ECO:0000256" key="15">
    <source>
        <dbReference type="ARBA" id="ARBA00023239"/>
    </source>
</evidence>
<dbReference type="Pfam" id="PF07714">
    <property type="entry name" value="PK_Tyr_Ser-Thr"/>
    <property type="match status" value="1"/>
</dbReference>
<keyword evidence="10" id="KW-0342">GTP-binding</keyword>
<dbReference type="GO" id="GO:0016941">
    <property type="term" value="F:natriuretic peptide receptor activity"/>
    <property type="evidence" value="ECO:0007669"/>
    <property type="project" value="TreeGrafter"/>
</dbReference>
<dbReference type="GO" id="GO:0004672">
    <property type="term" value="F:protein kinase activity"/>
    <property type="evidence" value="ECO:0007669"/>
    <property type="project" value="InterPro"/>
</dbReference>
<keyword evidence="8" id="KW-0892">Osteogenesis</keyword>
<evidence type="ECO:0000256" key="16">
    <source>
        <dbReference type="ARBA" id="ARBA00023293"/>
    </source>
</evidence>
<dbReference type="FunFam" id="1.10.510.10:FF:000270">
    <property type="entry name" value="Guanylate cyclase"/>
    <property type="match status" value="1"/>
</dbReference>
<dbReference type="Gene3D" id="3.40.50.2300">
    <property type="match status" value="2"/>
</dbReference>
<dbReference type="FunFam" id="3.40.50.2300:FF:000327">
    <property type="entry name" value="Guanylate cyclase"/>
    <property type="match status" value="1"/>
</dbReference>
<dbReference type="SUPFAM" id="SSF55073">
    <property type="entry name" value="Nucleotide cyclase"/>
    <property type="match status" value="1"/>
</dbReference>
<keyword evidence="12" id="KW-1015">Disulfide bond</keyword>
<comment type="similarity">
    <text evidence="18">Belongs to the adenylyl cyclase class-4/guanylyl cyclase family.</text>
</comment>
<dbReference type="InterPro" id="IPR050401">
    <property type="entry name" value="Cyclic_nucleotide_synthase"/>
</dbReference>
<evidence type="ECO:0000256" key="17">
    <source>
        <dbReference type="ARBA" id="ARBA00043880"/>
    </source>
</evidence>
<dbReference type="Gene3D" id="3.30.70.1230">
    <property type="entry name" value="Nucleotide cyclase"/>
    <property type="match status" value="1"/>
</dbReference>
<dbReference type="CDD" id="cd14042">
    <property type="entry name" value="PK_GC-A_B"/>
    <property type="match status" value="1"/>
</dbReference>
<feature type="domain" description="Protein kinase" evidence="22">
    <location>
        <begin position="488"/>
        <end position="761"/>
    </location>
</feature>
<reference evidence="24" key="2">
    <citation type="submission" date="2025-08" db="UniProtKB">
        <authorList>
            <consortium name="Ensembl"/>
        </authorList>
    </citation>
    <scope>IDENTIFICATION</scope>
</reference>
<organism evidence="24 25">
    <name type="scientific">Anabas testudineus</name>
    <name type="common">Climbing perch</name>
    <name type="synonym">Anthias testudineus</name>
    <dbReference type="NCBI Taxonomy" id="64144"/>
    <lineage>
        <taxon>Eukaryota</taxon>
        <taxon>Metazoa</taxon>
        <taxon>Chordata</taxon>
        <taxon>Craniata</taxon>
        <taxon>Vertebrata</taxon>
        <taxon>Euteleostomi</taxon>
        <taxon>Actinopterygii</taxon>
        <taxon>Neopterygii</taxon>
        <taxon>Teleostei</taxon>
        <taxon>Neoteleostei</taxon>
        <taxon>Acanthomorphata</taxon>
        <taxon>Anabantaria</taxon>
        <taxon>Anabantiformes</taxon>
        <taxon>Anabantoidei</taxon>
        <taxon>Anabantidae</taxon>
        <taxon>Anabas</taxon>
    </lineage>
</organism>
<feature type="signal peptide" evidence="21">
    <location>
        <begin position="1"/>
        <end position="28"/>
    </location>
</feature>
<dbReference type="PROSITE" id="PS00452">
    <property type="entry name" value="GUANYLATE_CYCLASE_1"/>
    <property type="match status" value="1"/>
</dbReference>
<dbReference type="PANTHER" id="PTHR11920:SF505">
    <property type="entry name" value="GUANYLATE CYCLASE"/>
    <property type="match status" value="1"/>
</dbReference>
<dbReference type="GO" id="GO:0005525">
    <property type="term" value="F:GTP binding"/>
    <property type="evidence" value="ECO:0007669"/>
    <property type="project" value="UniProtKB-KW"/>
</dbReference>
<evidence type="ECO:0000256" key="4">
    <source>
        <dbReference type="ARBA" id="ARBA00022553"/>
    </source>
</evidence>
<accession>A0A7N5ZUX7</accession>
<protein>
    <recommendedName>
        <fullName evidence="19">Guanylate cyclase</fullName>
        <ecNumber evidence="19">4.6.1.2</ecNumber>
    </recommendedName>
</protein>
<dbReference type="SUPFAM" id="SSF56112">
    <property type="entry name" value="Protein kinase-like (PK-like)"/>
    <property type="match status" value="1"/>
</dbReference>
<dbReference type="PANTHER" id="PTHR11920">
    <property type="entry name" value="GUANYLYL CYCLASE"/>
    <property type="match status" value="1"/>
</dbReference>
<keyword evidence="20" id="KW-0175">Coiled coil</keyword>
<dbReference type="InterPro" id="IPR001245">
    <property type="entry name" value="Ser-Thr/Tyr_kinase_cat_dom"/>
</dbReference>
<dbReference type="GO" id="GO:0007168">
    <property type="term" value="P:receptor guanylyl cyclase signaling pathway"/>
    <property type="evidence" value="ECO:0007669"/>
    <property type="project" value="TreeGrafter"/>
</dbReference>
<dbReference type="GO" id="GO:0001503">
    <property type="term" value="P:ossification"/>
    <property type="evidence" value="ECO:0007669"/>
    <property type="project" value="UniProtKB-KW"/>
</dbReference>
<dbReference type="InterPro" id="IPR028082">
    <property type="entry name" value="Peripla_BP_I"/>
</dbReference>
<evidence type="ECO:0000256" key="2">
    <source>
        <dbReference type="ARBA" id="ARBA00004251"/>
    </source>
</evidence>
<dbReference type="Ensembl" id="ENSATET00000040174.2">
    <property type="protein sequence ID" value="ENSATEP00000037900.2"/>
    <property type="gene ID" value="ENSATEG00000004088.3"/>
</dbReference>
<evidence type="ECO:0000256" key="11">
    <source>
        <dbReference type="ARBA" id="ARBA00023136"/>
    </source>
</evidence>
<dbReference type="GO" id="GO:0017046">
    <property type="term" value="F:peptide hormone binding"/>
    <property type="evidence" value="ECO:0007669"/>
    <property type="project" value="TreeGrafter"/>
</dbReference>
<keyword evidence="6 21" id="KW-0732">Signal</keyword>
<feature type="domain" description="Guanylate cyclase" evidence="23">
    <location>
        <begin position="836"/>
        <end position="966"/>
    </location>
</feature>
<keyword evidence="9" id="KW-1133">Transmembrane helix</keyword>
<reference evidence="24" key="3">
    <citation type="submission" date="2025-09" db="UniProtKB">
        <authorList>
            <consortium name="Ensembl"/>
        </authorList>
    </citation>
    <scope>IDENTIFICATION</scope>
</reference>
<feature type="coiled-coil region" evidence="20">
    <location>
        <begin position="773"/>
        <end position="800"/>
    </location>
</feature>
<dbReference type="GO" id="GO:0004016">
    <property type="term" value="F:adenylate cyclase activity"/>
    <property type="evidence" value="ECO:0007669"/>
    <property type="project" value="TreeGrafter"/>
</dbReference>
<keyword evidence="7" id="KW-0547">Nucleotide-binding</keyword>
<comment type="catalytic activity">
    <reaction evidence="1 19">
        <text>GTP = 3',5'-cyclic GMP + diphosphate</text>
        <dbReference type="Rhea" id="RHEA:13665"/>
        <dbReference type="ChEBI" id="CHEBI:33019"/>
        <dbReference type="ChEBI" id="CHEBI:37565"/>
        <dbReference type="ChEBI" id="CHEBI:57746"/>
        <dbReference type="EC" id="4.6.1.2"/>
    </reaction>
</comment>
<dbReference type="GO" id="GO:0035556">
    <property type="term" value="P:intracellular signal transduction"/>
    <property type="evidence" value="ECO:0007669"/>
    <property type="project" value="InterPro"/>
</dbReference>
<keyword evidence="16 19" id="KW-0141">cGMP biosynthesis</keyword>
<evidence type="ECO:0000259" key="22">
    <source>
        <dbReference type="PROSITE" id="PS50011"/>
    </source>
</evidence>
<keyword evidence="3" id="KW-1003">Cell membrane</keyword>
<dbReference type="InterPro" id="IPR029787">
    <property type="entry name" value="Nucleotide_cyclase"/>
</dbReference>
<comment type="subcellular location">
    <subcellularLocation>
        <location evidence="2">Cell membrane</location>
        <topology evidence="2">Single-pass type I membrane protein</topology>
    </subcellularLocation>
</comment>
<evidence type="ECO:0000256" key="6">
    <source>
        <dbReference type="ARBA" id="ARBA00022729"/>
    </source>
</evidence>
<dbReference type="PROSITE" id="PS50125">
    <property type="entry name" value="GUANYLATE_CYCLASE_2"/>
    <property type="match status" value="1"/>
</dbReference>
<dbReference type="InterPro" id="IPR001170">
    <property type="entry name" value="ANPR/GUC"/>
</dbReference>
<gene>
    <name evidence="24" type="primary">NPR2</name>
</gene>
<proteinExistence type="inferred from homology"/>
<evidence type="ECO:0000256" key="21">
    <source>
        <dbReference type="SAM" id="SignalP"/>
    </source>
</evidence>
<keyword evidence="5" id="KW-0812">Transmembrane</keyword>
<evidence type="ECO:0000256" key="1">
    <source>
        <dbReference type="ARBA" id="ARBA00001436"/>
    </source>
</evidence>
<keyword evidence="15 18" id="KW-0456">Lyase</keyword>
<evidence type="ECO:0000256" key="12">
    <source>
        <dbReference type="ARBA" id="ARBA00023157"/>
    </source>
</evidence>
<dbReference type="InterPro" id="IPR001828">
    <property type="entry name" value="ANF_lig-bd_rcpt"/>
</dbReference>
<evidence type="ECO:0000313" key="24">
    <source>
        <dbReference type="Ensembl" id="ENSATEP00000037900.2"/>
    </source>
</evidence>
<dbReference type="AlphaFoldDB" id="A0A7N5ZUX7"/>
<keyword evidence="14" id="KW-0325">Glycoprotein</keyword>
<sequence>MPLPTFGVLLGACLLAALSCCLLPGCRGNITVAVMLPDNHHKYPWALPRVFPAILMAHEDLHVKHGLLLGRSINILNFSTEDPAAGSCAESRAQVVAVDAKLYIRPDAFFGPGCVYPLASVGRFASHWKLPLITAGGPAYGFDKRDEYRTIVRSGPSTTKLGDFANVLHTHFNWTSRAVVIFYDLRQDDRPHYFLSEGIFLNLKEEMNITVEAQPYEDDKDYKEIISFMKEHGRIVYLCGPLDTFLSIMKLFESEIQDPENYAIFYLDVFAESLANRKPWQNSDSDWALSRLIQSVFVITYRSPDNPEYKDFQKRLHARARRDFGVQLEPSLMDYIAGSFYDGFLLYAMALEETLADGGAQNDGINITMRTQNRRFWGVTGLVTTDHKNARDIDVNLWAMTNQETGDHSFVVKRSSQPSNSYSLREVVFFFSPLCAAVLLDFTTCFFFSSLLRRKLKLEKELAGMLWRIRWEDLQFESPNKYHKRAGSRLTLSQRGSSYGSLITAHGKYQLFAKTGYFKGNLVAIKHVNKKRIELTRQVLLELKHMRDVQFNHLTRFIGACIDPPNICIITEYCPRGSLQDILENESINLDWMFRYSLINDIVKGMNYLHNSYFGCHGNLKSSNCVVDSRFVLKITDYGLASFRSSSENDDSHALYAKKLWTAPELLIYDQHPPQGTQKGDVYSFGIILQEIALRNGPFYVEGMDLSPKEIIQKVRNGQKPYFRPTTDNRCHSEELTILMDGCWAEDPAERPDFSHIKIYMAKLNKEGSTSILNNLLSRMEQYANNLENLVEERTQAYLEEKRKAENLLYQILPHSVAEQLKRGETVQAEAFDSVTIYFSDIVGFTSMSAESTPLQVVTLLNDLYTCFDAIIDNFDVYKVETIGDAYMVVSGLPVRNGKLHAREIAGMSLALLEQVKTFKIRHRPNDQLRLRIGIHTGPVCAGVVGLKMPRYCLFGDTVNTASRMESNGEALKIHVSSATKEVLDEFGYFDLQLRGDVEMKVRSLC</sequence>
<evidence type="ECO:0000256" key="8">
    <source>
        <dbReference type="ARBA" id="ARBA00022855"/>
    </source>
</evidence>
<dbReference type="FunFam" id="3.40.50.2300:FF:000101">
    <property type="entry name" value="Guanylate cyclase"/>
    <property type="match status" value="1"/>
</dbReference>
<feature type="chain" id="PRO_5043680610" description="Guanylate cyclase" evidence="21">
    <location>
        <begin position="29"/>
        <end position="1006"/>
    </location>
</feature>
<evidence type="ECO:0000256" key="13">
    <source>
        <dbReference type="ARBA" id="ARBA00023170"/>
    </source>
</evidence>
<dbReference type="Pfam" id="PF00211">
    <property type="entry name" value="Guanylate_cyc"/>
    <property type="match status" value="1"/>
</dbReference>
<dbReference type="PROSITE" id="PS50011">
    <property type="entry name" value="PROTEIN_KINASE_DOM"/>
    <property type="match status" value="1"/>
</dbReference>
<dbReference type="InterPro" id="IPR011009">
    <property type="entry name" value="Kinase-like_dom_sf"/>
</dbReference>
<dbReference type="InterPro" id="IPR001054">
    <property type="entry name" value="A/G_cyclase"/>
</dbReference>
<dbReference type="SMART" id="SM00044">
    <property type="entry name" value="CYCc"/>
    <property type="match status" value="1"/>
</dbReference>
<evidence type="ECO:0000256" key="3">
    <source>
        <dbReference type="ARBA" id="ARBA00022475"/>
    </source>
</evidence>
<dbReference type="SUPFAM" id="SSF53822">
    <property type="entry name" value="Periplasmic binding protein-like I"/>
    <property type="match status" value="1"/>
</dbReference>
<dbReference type="GO" id="GO:0005886">
    <property type="term" value="C:plasma membrane"/>
    <property type="evidence" value="ECO:0007669"/>
    <property type="project" value="UniProtKB-SubCell"/>
</dbReference>
<evidence type="ECO:0000256" key="9">
    <source>
        <dbReference type="ARBA" id="ARBA00022989"/>
    </source>
</evidence>
<keyword evidence="4" id="KW-0597">Phosphoprotein</keyword>
<dbReference type="Proteomes" id="UP000265040">
    <property type="component" value="Chromosome 22"/>
</dbReference>
<dbReference type="GO" id="GO:0004383">
    <property type="term" value="F:guanylate cyclase activity"/>
    <property type="evidence" value="ECO:0007669"/>
    <property type="project" value="UniProtKB-EC"/>
</dbReference>
<dbReference type="InterPro" id="IPR018297">
    <property type="entry name" value="A/G_cyclase_CS"/>
</dbReference>
<evidence type="ECO:0000259" key="23">
    <source>
        <dbReference type="PROSITE" id="PS50125"/>
    </source>
</evidence>
<dbReference type="GO" id="GO:0005524">
    <property type="term" value="F:ATP binding"/>
    <property type="evidence" value="ECO:0007669"/>
    <property type="project" value="InterPro"/>
</dbReference>
<evidence type="ECO:0000313" key="25">
    <source>
        <dbReference type="Proteomes" id="UP000265040"/>
    </source>
</evidence>
<evidence type="ECO:0000256" key="7">
    <source>
        <dbReference type="ARBA" id="ARBA00022741"/>
    </source>
</evidence>
<dbReference type="InterPro" id="IPR000719">
    <property type="entry name" value="Prot_kinase_dom"/>
</dbReference>
<evidence type="ECO:0000256" key="19">
    <source>
        <dbReference type="RuleBase" id="RU003431"/>
    </source>
</evidence>